<evidence type="ECO:0000256" key="1">
    <source>
        <dbReference type="PROSITE-ProRule" id="PRU00047"/>
    </source>
</evidence>
<dbReference type="GO" id="GO:0003676">
    <property type="term" value="F:nucleic acid binding"/>
    <property type="evidence" value="ECO:0007669"/>
    <property type="project" value="InterPro"/>
</dbReference>
<evidence type="ECO:0000313" key="3">
    <source>
        <dbReference type="EMBL" id="KYM94553.1"/>
    </source>
</evidence>
<dbReference type="Proteomes" id="UP000078542">
    <property type="component" value="Unassembled WGS sequence"/>
</dbReference>
<keyword evidence="1" id="KW-0479">Metal-binding</keyword>
<keyword evidence="1" id="KW-0862">Zinc</keyword>
<feature type="domain" description="CCHC-type" evidence="2">
    <location>
        <begin position="124"/>
        <end position="138"/>
    </location>
</feature>
<organism evidence="3 4">
    <name type="scientific">Cyphomyrmex costatus</name>
    <dbReference type="NCBI Taxonomy" id="456900"/>
    <lineage>
        <taxon>Eukaryota</taxon>
        <taxon>Metazoa</taxon>
        <taxon>Ecdysozoa</taxon>
        <taxon>Arthropoda</taxon>
        <taxon>Hexapoda</taxon>
        <taxon>Insecta</taxon>
        <taxon>Pterygota</taxon>
        <taxon>Neoptera</taxon>
        <taxon>Endopterygota</taxon>
        <taxon>Hymenoptera</taxon>
        <taxon>Apocrita</taxon>
        <taxon>Aculeata</taxon>
        <taxon>Formicoidea</taxon>
        <taxon>Formicidae</taxon>
        <taxon>Myrmicinae</taxon>
        <taxon>Cyphomyrmex</taxon>
    </lineage>
</organism>
<sequence>MGKGKILIEATSAITANRITENPTFAQHNLRAFIPAYKVLRIGVIQDVPVEIDLETLRSNIKVPYCKIIDIQRLNRRIIREGTSEYIPSKTLRIKFLGQHLPEAVFIFRTRHEVRPYIPRPKICYSCYRAGHIAKVCKGEPRCLNCGNKKHAENEICPAQGEPIKCINCQGNHSAISKDCSHIFKHEYIIGLAATANIPIANAKKIVSSYGNNIPRTDLNLNSGNFPLFKARNHAERRFNFESYNPYNLPQDNVSSDTFRSYADVINSQSQSHPRKAHSQRIPTNNLLLMALPPSREKAQVCNRSLPALTGRRTATLYGSLTVDPRIPLLMGF</sequence>
<dbReference type="PROSITE" id="PS50158">
    <property type="entry name" value="ZF_CCHC"/>
    <property type="match status" value="1"/>
</dbReference>
<dbReference type="GO" id="GO:0008270">
    <property type="term" value="F:zinc ion binding"/>
    <property type="evidence" value="ECO:0007669"/>
    <property type="project" value="UniProtKB-KW"/>
</dbReference>
<dbReference type="InterPro" id="IPR036875">
    <property type="entry name" value="Znf_CCHC_sf"/>
</dbReference>
<reference evidence="3 4" key="1">
    <citation type="submission" date="2016-03" db="EMBL/GenBank/DDBJ databases">
        <title>Cyphomyrmex costatus WGS genome.</title>
        <authorList>
            <person name="Nygaard S."/>
            <person name="Hu H."/>
            <person name="Boomsma J."/>
            <person name="Zhang G."/>
        </authorList>
    </citation>
    <scope>NUCLEOTIDE SEQUENCE [LARGE SCALE GENOMIC DNA]</scope>
    <source>
        <strain evidence="3">MS0001</strain>
        <tissue evidence="3">Whole body</tissue>
    </source>
</reference>
<protein>
    <recommendedName>
        <fullName evidence="2">CCHC-type domain-containing protein</fullName>
    </recommendedName>
</protein>
<dbReference type="AlphaFoldDB" id="A0A151I8E4"/>
<dbReference type="STRING" id="456900.A0A151I8E4"/>
<dbReference type="SUPFAM" id="SSF57756">
    <property type="entry name" value="Retrovirus zinc finger-like domains"/>
    <property type="match status" value="1"/>
</dbReference>
<accession>A0A151I8E4</accession>
<evidence type="ECO:0000259" key="2">
    <source>
        <dbReference type="PROSITE" id="PS50158"/>
    </source>
</evidence>
<keyword evidence="4" id="KW-1185">Reference proteome</keyword>
<keyword evidence="1" id="KW-0863">Zinc-finger</keyword>
<dbReference type="EMBL" id="KQ978377">
    <property type="protein sequence ID" value="KYM94553.1"/>
    <property type="molecule type" value="Genomic_DNA"/>
</dbReference>
<proteinExistence type="predicted"/>
<evidence type="ECO:0000313" key="4">
    <source>
        <dbReference type="Proteomes" id="UP000078542"/>
    </source>
</evidence>
<name>A0A151I8E4_9HYME</name>
<gene>
    <name evidence="3" type="ORF">ALC62_14810</name>
</gene>
<dbReference type="InterPro" id="IPR001878">
    <property type="entry name" value="Znf_CCHC"/>
</dbReference>